<evidence type="ECO:0000256" key="5">
    <source>
        <dbReference type="SAM" id="MobiDB-lite"/>
    </source>
</evidence>
<evidence type="ECO:0000313" key="7">
    <source>
        <dbReference type="EMBL" id="KAL2096258.1"/>
    </source>
</evidence>
<dbReference type="InterPro" id="IPR041267">
    <property type="entry name" value="NLRP_HD2"/>
</dbReference>
<accession>A0ABD1KBG8</accession>
<feature type="compositionally biased region" description="Basic and acidic residues" evidence="5">
    <location>
        <begin position="149"/>
        <end position="171"/>
    </location>
</feature>
<keyword evidence="3" id="KW-0433">Leucine-rich repeat</keyword>
<comment type="subcellular location">
    <subcellularLocation>
        <location evidence="1">Cytoplasm</location>
    </subcellularLocation>
</comment>
<dbReference type="Gene3D" id="3.40.50.300">
    <property type="entry name" value="P-loop containing nucleotide triphosphate hydrolases"/>
    <property type="match status" value="1"/>
</dbReference>
<dbReference type="SMART" id="SM01289">
    <property type="entry name" value="PYRIN"/>
    <property type="match status" value="1"/>
</dbReference>
<dbReference type="InterPro" id="IPR004020">
    <property type="entry name" value="DAPIN"/>
</dbReference>
<dbReference type="InterPro" id="IPR027417">
    <property type="entry name" value="P-loop_NTPase"/>
</dbReference>
<dbReference type="Gene3D" id="1.10.533.10">
    <property type="entry name" value="Death Domain, Fas"/>
    <property type="match status" value="1"/>
</dbReference>
<organism evidence="7 8">
    <name type="scientific">Coilia grayii</name>
    <name type="common">Gray's grenadier anchovy</name>
    <dbReference type="NCBI Taxonomy" id="363190"/>
    <lineage>
        <taxon>Eukaryota</taxon>
        <taxon>Metazoa</taxon>
        <taxon>Chordata</taxon>
        <taxon>Craniata</taxon>
        <taxon>Vertebrata</taxon>
        <taxon>Euteleostomi</taxon>
        <taxon>Actinopterygii</taxon>
        <taxon>Neopterygii</taxon>
        <taxon>Teleostei</taxon>
        <taxon>Clupei</taxon>
        <taxon>Clupeiformes</taxon>
        <taxon>Clupeoidei</taxon>
        <taxon>Engraulidae</taxon>
        <taxon>Coilinae</taxon>
        <taxon>Coilia</taxon>
    </lineage>
</organism>
<keyword evidence="2" id="KW-0963">Cytoplasm</keyword>
<feature type="compositionally biased region" description="Basic and acidic residues" evidence="5">
    <location>
        <begin position="1"/>
        <end position="12"/>
    </location>
</feature>
<dbReference type="Pfam" id="PF14484">
    <property type="entry name" value="FISNA"/>
    <property type="match status" value="1"/>
</dbReference>
<dbReference type="InterPro" id="IPR051261">
    <property type="entry name" value="NLR"/>
</dbReference>
<comment type="caution">
    <text evidence="7">The sequence shown here is derived from an EMBL/GenBank/DDBJ whole genome shotgun (WGS) entry which is preliminary data.</text>
</comment>
<dbReference type="Proteomes" id="UP001591681">
    <property type="component" value="Unassembled WGS sequence"/>
</dbReference>
<dbReference type="SUPFAM" id="SSF47986">
    <property type="entry name" value="DEATH domain"/>
    <property type="match status" value="1"/>
</dbReference>
<sequence>MSAHGDSDREVEAIMQEGRGSPVLSYGAGSEGSAGSLGASLGSSRSESAMLNCGASDRGDRPPSSYGSMRSDDALDDQPDDQDFRPPPSSIVTLSKRRVHRAESPETTFTEATNALTCKSVLPREGVFVNVPSRAADAEVMEEEEDDVVEVRGEEPEQGRPGDGGAEHQEELQETPLPPSPPPAPPSPPPHGQGLQYGPVHKELSLPFIFKNLQSVLSKLNATELMWFKRQVCQRHNEKVKAEQLLECDVLDTVDYLIERFRLGGATRVTTSALHMIGRRKHSEEIEEICKRILVRHELHESHRRHFDIVFEGVARPGEQAGLHRVFTELMLCEGGHRGVITDHEYLSNLSPAYGAPRRLCHYNDILRPYPEGSTERVRFVVVSGHPMIGASFCLYKLAQDWNKERANQDLHFLFYFKCRELQYHAEEKFSLLKLLSHFHHAIEPVHCMLNQPDSQGALVLDGFELQRPTVDWSAPPITDMRQVAPLKAVLASLLRGDLLPHMYIILTCRRHDLDAVPHYLIDRHFEVRGYSPLQREEYFLKHYDRDLTVGQRVCEKAKSQPTVYHMSQLPVFAWVTAFLFERRCVRSASWAHRHGHETLLYVHVVMLMVNRWFERYRGSQNDNLRWQEHDKAMMMRLGRFAWRSVEARRTCFTAHELKEHDLNATHLTQIGIMAVELPEWQRGPRAGEGGPEGGLCLTAPCNRPISYAFTHLSLQEFMAAWYVYLAFRNDGRNVFEQQLVSSVVAVLVRERNIMDLYRPAVERALASRDGHLDLVLRFLFGLAMDSTEDNLRGTMLPHRHPSPRGLDDAKRFLQKKIQDFANPANANANAANVHPDRINNLKRCLEEITELVEDIY</sequence>
<dbReference type="AlphaFoldDB" id="A0ABD1KBG8"/>
<keyword evidence="8" id="KW-1185">Reference proteome</keyword>
<feature type="compositionally biased region" description="Low complexity" evidence="5">
    <location>
        <begin position="27"/>
        <end position="49"/>
    </location>
</feature>
<dbReference type="InterPro" id="IPR007111">
    <property type="entry name" value="NACHT_NTPase"/>
</dbReference>
<dbReference type="Pfam" id="PF05729">
    <property type="entry name" value="NACHT"/>
    <property type="match status" value="1"/>
</dbReference>
<evidence type="ECO:0000256" key="2">
    <source>
        <dbReference type="ARBA" id="ARBA00022490"/>
    </source>
</evidence>
<dbReference type="EMBL" id="JBHFQA010000007">
    <property type="protein sequence ID" value="KAL2096258.1"/>
    <property type="molecule type" value="Genomic_DNA"/>
</dbReference>
<dbReference type="GO" id="GO:0005737">
    <property type="term" value="C:cytoplasm"/>
    <property type="evidence" value="ECO:0007669"/>
    <property type="project" value="UniProtKB-SubCell"/>
</dbReference>
<evidence type="ECO:0000256" key="4">
    <source>
        <dbReference type="ARBA" id="ARBA00022737"/>
    </source>
</evidence>
<reference evidence="7 8" key="1">
    <citation type="submission" date="2024-09" db="EMBL/GenBank/DDBJ databases">
        <title>A chromosome-level genome assembly of Gray's grenadier anchovy, Coilia grayii.</title>
        <authorList>
            <person name="Fu Z."/>
        </authorList>
    </citation>
    <scope>NUCLEOTIDE SEQUENCE [LARGE SCALE GENOMIC DNA]</scope>
    <source>
        <strain evidence="7">G4</strain>
        <tissue evidence="7">Muscle</tissue>
    </source>
</reference>
<dbReference type="InterPro" id="IPR011029">
    <property type="entry name" value="DEATH-like_dom_sf"/>
</dbReference>
<keyword evidence="4" id="KW-0677">Repeat</keyword>
<protein>
    <recommendedName>
        <fullName evidence="6">Pyrin domain-containing protein</fullName>
    </recommendedName>
</protein>
<feature type="compositionally biased region" description="Acidic residues" evidence="5">
    <location>
        <begin position="139"/>
        <end position="148"/>
    </location>
</feature>
<gene>
    <name evidence="7" type="ORF">ACEWY4_008406</name>
</gene>
<feature type="domain" description="Pyrin" evidence="6">
    <location>
        <begin position="209"/>
        <end position="288"/>
    </location>
</feature>
<proteinExistence type="predicted"/>
<dbReference type="InterPro" id="IPR029495">
    <property type="entry name" value="NACHT-assoc"/>
</dbReference>
<name>A0ABD1KBG8_9TELE</name>
<feature type="compositionally biased region" description="Pro residues" evidence="5">
    <location>
        <begin position="176"/>
        <end position="191"/>
    </location>
</feature>
<evidence type="ECO:0000256" key="3">
    <source>
        <dbReference type="ARBA" id="ARBA00022614"/>
    </source>
</evidence>
<evidence type="ECO:0000256" key="1">
    <source>
        <dbReference type="ARBA" id="ARBA00004496"/>
    </source>
</evidence>
<evidence type="ECO:0000259" key="6">
    <source>
        <dbReference type="SMART" id="SM01289"/>
    </source>
</evidence>
<feature type="region of interest" description="Disordered" evidence="5">
    <location>
        <begin position="1"/>
        <end position="108"/>
    </location>
</feature>
<dbReference type="PANTHER" id="PTHR24106">
    <property type="entry name" value="NACHT, LRR AND CARD DOMAINS-CONTAINING"/>
    <property type="match status" value="1"/>
</dbReference>
<evidence type="ECO:0000313" key="8">
    <source>
        <dbReference type="Proteomes" id="UP001591681"/>
    </source>
</evidence>
<dbReference type="Pfam" id="PF17776">
    <property type="entry name" value="NLRC4_HD2"/>
    <property type="match status" value="1"/>
</dbReference>
<feature type="region of interest" description="Disordered" evidence="5">
    <location>
        <begin position="137"/>
        <end position="198"/>
    </location>
</feature>
<dbReference type="Pfam" id="PF02758">
    <property type="entry name" value="PYRIN"/>
    <property type="match status" value="1"/>
</dbReference>